<keyword evidence="2" id="KW-0547">Nucleotide-binding</keyword>
<dbReference type="Gene3D" id="3.40.50.300">
    <property type="entry name" value="P-loop containing nucleotide triphosphate hydrolases"/>
    <property type="match status" value="2"/>
</dbReference>
<dbReference type="Proteomes" id="UP000249547">
    <property type="component" value="Unassembled WGS sequence"/>
</dbReference>
<keyword evidence="5" id="KW-0067">ATP-binding</keyword>
<sequence>MYSNKPNEILNAWLAFEVLSPQTFRKYKDLVTSPFGTYIPLKNEGALPWEDVDKYQKDKYRLYFHLVINTIDFEKAIHALVNVYADKVPERPQAKGKAIISSILLNENGVPLQQSIASFAYGFVHALSKSLTALSKWADVEAEWQKAITKILSKYDEEGSPLPISRQTIEELSQYLIKEIGIDATYLLEEAFVITTYEYGKGDNMPAPLLLNSFYINDLMKAQQLVNERNVPTLLTKYLSAAHNNPIDLLKNIPVLDELIAPKNIPLGRWPGPNRHPLVLLQQAAVNAALREIKDGDILAVNGPPGTGKTTLLRDVVAGIIIKRADKMLTYDDPMKAFKATDQRLNVGAAFLKFFELDDALCGFEMVIASSNNKAVENISSELPSMEAIANDANELRLFPCLATKVLEKEGWGLIAAVLGNGSNKSRFKQHFWWDKDVGMSTYLSEVQGYPQIVDKYTENGEVYQEIPTIIQEIDHPKNSSDALQNWLIARENFENAKAKCALSLKELDAARKKLQTLKELLSEESNIRQAILAIESDQENCEAHLHSAASQSSLYEEEVLQLQKEKLQLQAGKPGFWARLFKTKKYRLWLQQLALLELDIKLIQQKIKKNDHLIRDAEKQIKKIAAHLHKLLLERHALERKIASCRQKIEKVRTKVDGHFIDDDFYKLSQQEQQTTSPWCNKETQLLRDEVFIAAIKLHKAFIDAAANPLKHNLGICMQILSNTEFDSKEQKELVKSVWSSFFLVVPCISTTFASVERMFYNLPLNSLGYLLIDEAGQALPQAAVGALLRTKKAIIVGDPAQIEPVVTLPSTLTTAIAKKLSVDPSIYNAPVASVQTIADNISAYSTNIEGRTGTRKVGLPLLVHRRCDNPMFSIANAIAYDRLMIHAKPTPKANLIQKVLGDSRWLDVQSISETKWSPEEGYVVIDLLQKLRSNNVKPNLYIVSPFTMVVDHLRKLILDSNVLAGWENDPHTWVYEQVGTVHTVQGREAVAVIFVLGASGDDMNGTRNWAGGKPNIANVALTRAKSLCYVIGNEAAWRSAGVFSDISRLLKKEIV</sequence>
<name>A0A327QG99_9BACT</name>
<evidence type="ECO:0000256" key="1">
    <source>
        <dbReference type="ARBA" id="ARBA00007913"/>
    </source>
</evidence>
<dbReference type="InterPro" id="IPR041677">
    <property type="entry name" value="DNA2/NAM7_AAA_11"/>
</dbReference>
<keyword evidence="10" id="KW-1185">Reference proteome</keyword>
<dbReference type="SUPFAM" id="SSF52540">
    <property type="entry name" value="P-loop containing nucleoside triphosphate hydrolases"/>
    <property type="match status" value="1"/>
</dbReference>
<dbReference type="PANTHER" id="PTHR43788">
    <property type="entry name" value="DNA2/NAM7 HELICASE FAMILY MEMBER"/>
    <property type="match status" value="1"/>
</dbReference>
<comment type="caution">
    <text evidence="9">The sequence shown here is derived from an EMBL/GenBank/DDBJ whole genome shotgun (WGS) entry which is preliminary data.</text>
</comment>
<evidence type="ECO:0000259" key="8">
    <source>
        <dbReference type="Pfam" id="PF13087"/>
    </source>
</evidence>
<evidence type="ECO:0000256" key="3">
    <source>
        <dbReference type="ARBA" id="ARBA00022801"/>
    </source>
</evidence>
<dbReference type="EMBL" id="QLLL01000006">
    <property type="protein sequence ID" value="RAJ02343.1"/>
    <property type="molecule type" value="Genomic_DNA"/>
</dbReference>
<reference evidence="9 10" key="1">
    <citation type="submission" date="2018-06" db="EMBL/GenBank/DDBJ databases">
        <title>Genomic Encyclopedia of Archaeal and Bacterial Type Strains, Phase II (KMG-II): from individual species to whole genera.</title>
        <authorList>
            <person name="Goeker M."/>
        </authorList>
    </citation>
    <scope>NUCLEOTIDE SEQUENCE [LARGE SCALE GENOMIC DNA]</scope>
    <source>
        <strain evidence="9 10">DSM 23857</strain>
    </source>
</reference>
<feature type="coiled-coil region" evidence="6">
    <location>
        <begin position="615"/>
        <end position="656"/>
    </location>
</feature>
<dbReference type="GO" id="GO:0005524">
    <property type="term" value="F:ATP binding"/>
    <property type="evidence" value="ECO:0007669"/>
    <property type="project" value="UniProtKB-KW"/>
</dbReference>
<dbReference type="InterPro" id="IPR050534">
    <property type="entry name" value="Coronavir_polyprotein_1ab"/>
</dbReference>
<organism evidence="9 10">
    <name type="scientific">Chitinophaga skermanii</name>
    <dbReference type="NCBI Taxonomy" id="331697"/>
    <lineage>
        <taxon>Bacteria</taxon>
        <taxon>Pseudomonadati</taxon>
        <taxon>Bacteroidota</taxon>
        <taxon>Chitinophagia</taxon>
        <taxon>Chitinophagales</taxon>
        <taxon>Chitinophagaceae</taxon>
        <taxon>Chitinophaga</taxon>
    </lineage>
</organism>
<evidence type="ECO:0000313" key="9">
    <source>
        <dbReference type="EMBL" id="RAJ02343.1"/>
    </source>
</evidence>
<evidence type="ECO:0000256" key="4">
    <source>
        <dbReference type="ARBA" id="ARBA00022806"/>
    </source>
</evidence>
<evidence type="ECO:0000259" key="7">
    <source>
        <dbReference type="Pfam" id="PF13086"/>
    </source>
</evidence>
<dbReference type="Pfam" id="PF13087">
    <property type="entry name" value="AAA_12"/>
    <property type="match status" value="1"/>
</dbReference>
<dbReference type="Pfam" id="PF13086">
    <property type="entry name" value="AAA_11"/>
    <property type="match status" value="1"/>
</dbReference>
<evidence type="ECO:0000256" key="6">
    <source>
        <dbReference type="SAM" id="Coils"/>
    </source>
</evidence>
<evidence type="ECO:0000256" key="5">
    <source>
        <dbReference type="ARBA" id="ARBA00022840"/>
    </source>
</evidence>
<feature type="domain" description="DNA2/NAM7 helicase helicase" evidence="7">
    <location>
        <begin position="282"/>
        <end position="808"/>
    </location>
</feature>
<comment type="similarity">
    <text evidence="1">Belongs to the DNA2/NAM7 helicase family.</text>
</comment>
<dbReference type="RefSeq" id="WP_158538649.1">
    <property type="nucleotide sequence ID" value="NZ_QLLL01000006.1"/>
</dbReference>
<dbReference type="GO" id="GO:0016787">
    <property type="term" value="F:hydrolase activity"/>
    <property type="evidence" value="ECO:0007669"/>
    <property type="project" value="UniProtKB-KW"/>
</dbReference>
<dbReference type="CDD" id="cd00267">
    <property type="entry name" value="ABC_ATPase"/>
    <property type="match status" value="1"/>
</dbReference>
<accession>A0A327QG99</accession>
<dbReference type="OrthoDB" id="9757917at2"/>
<dbReference type="AlphaFoldDB" id="A0A327QG99"/>
<feature type="coiled-coil region" evidence="6">
    <location>
        <begin position="501"/>
        <end position="528"/>
    </location>
</feature>
<evidence type="ECO:0000313" key="10">
    <source>
        <dbReference type="Proteomes" id="UP000249547"/>
    </source>
</evidence>
<keyword evidence="4 9" id="KW-0347">Helicase</keyword>
<keyword evidence="6" id="KW-0175">Coiled coil</keyword>
<protein>
    <submittedName>
        <fullName evidence="9">Superfamily I DNA and/or RNA helicase</fullName>
    </submittedName>
</protein>
<dbReference type="InterPro" id="IPR041679">
    <property type="entry name" value="DNA2/NAM7-like_C"/>
</dbReference>
<proteinExistence type="inferred from homology"/>
<dbReference type="InterPro" id="IPR027417">
    <property type="entry name" value="P-loop_NTPase"/>
</dbReference>
<keyword evidence="3" id="KW-0378">Hydrolase</keyword>
<evidence type="ECO:0000256" key="2">
    <source>
        <dbReference type="ARBA" id="ARBA00022741"/>
    </source>
</evidence>
<feature type="domain" description="DNA2/NAM7 helicase-like C-terminal" evidence="8">
    <location>
        <begin position="915"/>
        <end position="1036"/>
    </location>
</feature>
<gene>
    <name evidence="9" type="ORF">LX64_03354</name>
</gene>
<dbReference type="PANTHER" id="PTHR43788:SF8">
    <property type="entry name" value="DNA-BINDING PROTEIN SMUBP-2"/>
    <property type="match status" value="1"/>
</dbReference>
<dbReference type="GO" id="GO:0043139">
    <property type="term" value="F:5'-3' DNA helicase activity"/>
    <property type="evidence" value="ECO:0007669"/>
    <property type="project" value="TreeGrafter"/>
</dbReference>